<comment type="caution">
    <text evidence="1">The sequence shown here is derived from an EMBL/GenBank/DDBJ whole genome shotgun (WGS) entry which is preliminary data.</text>
</comment>
<protein>
    <submittedName>
        <fullName evidence="1">Uncharacterized protein</fullName>
    </submittedName>
</protein>
<dbReference type="Proteomes" id="UP000234145">
    <property type="component" value="Unassembled WGS sequence"/>
</dbReference>
<reference evidence="2" key="1">
    <citation type="submission" date="2017-09" db="EMBL/GenBank/DDBJ databases">
        <title>Depth-based differentiation of microbial function through sediment-hosted aquifers and enrichment of novel symbionts in the deep terrestrial subsurface.</title>
        <authorList>
            <person name="Probst A.J."/>
            <person name="Ladd B."/>
            <person name="Jarett J.K."/>
            <person name="Geller-Mcgrath D.E."/>
            <person name="Sieber C.M.K."/>
            <person name="Emerson J.B."/>
            <person name="Anantharaman K."/>
            <person name="Thomas B.C."/>
            <person name="Malmstrom R."/>
            <person name="Stieglmeier M."/>
            <person name="Klingl A."/>
            <person name="Woyke T."/>
            <person name="Ryan C.M."/>
            <person name="Banfield J.F."/>
        </authorList>
    </citation>
    <scope>NUCLEOTIDE SEQUENCE [LARGE SCALE GENOMIC DNA]</scope>
</reference>
<evidence type="ECO:0000313" key="1">
    <source>
        <dbReference type="EMBL" id="PIZ15427.1"/>
    </source>
</evidence>
<name>A0A2H9PAI9_9BACT</name>
<organism evidence="1 2">
    <name type="scientific">Candidatus Desantisbacteria bacterium CG_4_10_14_0_8_um_filter_39_17</name>
    <dbReference type="NCBI Taxonomy" id="1974542"/>
    <lineage>
        <taxon>Bacteria</taxon>
        <taxon>Candidatus Desantisiibacteriota</taxon>
    </lineage>
</organism>
<dbReference type="AlphaFoldDB" id="A0A2H9PAI9"/>
<sequence>MELLNLDKLDPRAQRIVAPYCQKIWEIHGENLKALFIYGSATGKDFIPGKSNINLLAIFQKIDLSDLKKSLKLVAQGRKRGIIAPLMLTMEHIRHSTDAFPIEFLEMKENHLLLYGEELLLDLEINPQNIRIECEEQIKGGLIRLYETYLEIGMKEKQVRMLLINSLVCLIPVMRNLLRLKGESVPVEKKVIINNLTQLFSLNKETFLNVWEMKQGKKPIDLERLFGNYLEEIEKLGIAVDRLEL</sequence>
<evidence type="ECO:0000313" key="2">
    <source>
        <dbReference type="Proteomes" id="UP000234145"/>
    </source>
</evidence>
<accession>A0A2H9PAI9</accession>
<dbReference type="EMBL" id="PFMS01000088">
    <property type="protein sequence ID" value="PIZ15427.1"/>
    <property type="molecule type" value="Genomic_DNA"/>
</dbReference>
<proteinExistence type="predicted"/>
<gene>
    <name evidence="1" type="ORF">COY51_05230</name>
</gene>